<dbReference type="InterPro" id="IPR014001">
    <property type="entry name" value="Helicase_ATP-bd"/>
</dbReference>
<dbReference type="Pfam" id="PF00270">
    <property type="entry name" value="DEAD"/>
    <property type="match status" value="1"/>
</dbReference>
<evidence type="ECO:0000256" key="8">
    <source>
        <dbReference type="ARBA" id="ARBA00022806"/>
    </source>
</evidence>
<dbReference type="InterPro" id="IPR044742">
    <property type="entry name" value="DEAD/DEAH_RhlB"/>
</dbReference>
<evidence type="ECO:0000256" key="5">
    <source>
        <dbReference type="ARBA" id="ARBA00022552"/>
    </source>
</evidence>
<dbReference type="CDD" id="cd00268">
    <property type="entry name" value="DEADc"/>
    <property type="match status" value="1"/>
</dbReference>
<evidence type="ECO:0000256" key="10">
    <source>
        <dbReference type="ARBA" id="ARBA00023242"/>
    </source>
</evidence>
<evidence type="ECO:0000256" key="2">
    <source>
        <dbReference type="ARBA" id="ARBA00009334"/>
    </source>
</evidence>
<dbReference type="PROSITE" id="PS51192">
    <property type="entry name" value="HELICASE_ATP_BIND_1"/>
    <property type="match status" value="1"/>
</dbReference>
<dbReference type="EMBL" id="JALJOQ010000012">
    <property type="protein sequence ID" value="KAK9811040.1"/>
    <property type="molecule type" value="Genomic_DNA"/>
</dbReference>
<keyword evidence="6 12" id="KW-0547">Nucleotide-binding</keyword>
<comment type="caution">
    <text evidence="15">The sequence shown here is derived from an EMBL/GenBank/DDBJ whole genome shotgun (WGS) entry which is preliminary data.</text>
</comment>
<evidence type="ECO:0000313" key="15">
    <source>
        <dbReference type="EMBL" id="KAK9811040.1"/>
    </source>
</evidence>
<evidence type="ECO:0000256" key="3">
    <source>
        <dbReference type="ARBA" id="ARBA00012552"/>
    </source>
</evidence>
<dbReference type="Pfam" id="PF00271">
    <property type="entry name" value="Helicase_C"/>
    <property type="match status" value="1"/>
</dbReference>
<comment type="similarity">
    <text evidence="2">Belongs to the DEAD box helicase family. DDX5/DBP2 subfamily.</text>
</comment>
<dbReference type="SUPFAM" id="SSF52540">
    <property type="entry name" value="P-loop containing nucleoside triphosphate hydrolases"/>
    <property type="match status" value="1"/>
</dbReference>
<keyword evidence="4" id="KW-0690">Ribosome biogenesis</keyword>
<evidence type="ECO:0000256" key="4">
    <source>
        <dbReference type="ARBA" id="ARBA00022517"/>
    </source>
</evidence>
<dbReference type="GO" id="GO:0003676">
    <property type="term" value="F:nucleic acid binding"/>
    <property type="evidence" value="ECO:0007669"/>
    <property type="project" value="InterPro"/>
</dbReference>
<sequence>MPVQQRCWPPALRGKDLQTAVVTGGADRDRQASLLQDSPHIVVATPGRLLDLVDAGQLSLAEVHYLVLDEADKMLDMGLRPQLERIKQLALPQKRLSRKQAAEKGKRHVQVMLFTATMPDSLQQEADTWLRKPERMHVVMNGACISPTITQVVHVCAEHKKPAKLLKHLQNVQALVAGTRNRPRMLIFTNRIKTARFVHETVAAADFRTALLHGDRSQPEREAALADFRSGKAQILVATDVAARGLHIQGLPYVVNYDFPTNMHSYIHRTGRTGRLASHGHCFSFFSRSLAPLAKPLVQLLQEHGQAVDPNLMYAAKIVSAPEAVTVRQN</sequence>
<evidence type="ECO:0000256" key="7">
    <source>
        <dbReference type="ARBA" id="ARBA00022801"/>
    </source>
</evidence>
<feature type="domain" description="Helicase C-terminal" evidence="14">
    <location>
        <begin position="171"/>
        <end position="316"/>
    </location>
</feature>
<dbReference type="Proteomes" id="UP001465755">
    <property type="component" value="Unassembled WGS sequence"/>
</dbReference>
<keyword evidence="5" id="KW-0698">rRNA processing</keyword>
<dbReference type="InterPro" id="IPR027417">
    <property type="entry name" value="P-loop_NTPase"/>
</dbReference>
<comment type="subcellular location">
    <subcellularLocation>
        <location evidence="1">Nucleus</location>
        <location evidence="1">Nucleolus</location>
    </subcellularLocation>
</comment>
<dbReference type="CDD" id="cd18787">
    <property type="entry name" value="SF2_C_DEAD"/>
    <property type="match status" value="1"/>
</dbReference>
<evidence type="ECO:0000259" key="13">
    <source>
        <dbReference type="PROSITE" id="PS51192"/>
    </source>
</evidence>
<keyword evidence="7 12" id="KW-0378">Hydrolase</keyword>
<evidence type="ECO:0000256" key="11">
    <source>
        <dbReference type="ARBA" id="ARBA00037449"/>
    </source>
</evidence>
<comment type="function">
    <text evidence="11">ATP-dependent RNA helicase required for 60S ribosomal subunit synthesis. Involved in efficient pre-rRNA processing, predominantly at site A3, which is necessary for the normal formation of 25S and 5.8S rRNAs.</text>
</comment>
<dbReference type="PROSITE" id="PS00039">
    <property type="entry name" value="DEAD_ATP_HELICASE"/>
    <property type="match status" value="1"/>
</dbReference>
<evidence type="ECO:0000313" key="16">
    <source>
        <dbReference type="Proteomes" id="UP001465755"/>
    </source>
</evidence>
<dbReference type="PROSITE" id="PS51194">
    <property type="entry name" value="HELICASE_CTER"/>
    <property type="match status" value="1"/>
</dbReference>
<evidence type="ECO:0000256" key="6">
    <source>
        <dbReference type="ARBA" id="ARBA00022741"/>
    </source>
</evidence>
<dbReference type="InterPro" id="IPR001650">
    <property type="entry name" value="Helicase_C-like"/>
</dbReference>
<dbReference type="GO" id="GO:0016787">
    <property type="term" value="F:hydrolase activity"/>
    <property type="evidence" value="ECO:0007669"/>
    <property type="project" value="UniProtKB-KW"/>
</dbReference>
<evidence type="ECO:0000256" key="1">
    <source>
        <dbReference type="ARBA" id="ARBA00004604"/>
    </source>
</evidence>
<dbReference type="Gene3D" id="3.40.50.300">
    <property type="entry name" value="P-loop containing nucleotide triphosphate hydrolases"/>
    <property type="match status" value="2"/>
</dbReference>
<dbReference type="GO" id="GO:0003724">
    <property type="term" value="F:RNA helicase activity"/>
    <property type="evidence" value="ECO:0007669"/>
    <property type="project" value="UniProtKB-EC"/>
</dbReference>
<dbReference type="GO" id="GO:0005524">
    <property type="term" value="F:ATP binding"/>
    <property type="evidence" value="ECO:0007669"/>
    <property type="project" value="UniProtKB-KW"/>
</dbReference>
<keyword evidence="16" id="KW-1185">Reference proteome</keyword>
<proteinExistence type="inferred from homology"/>
<reference evidence="15 16" key="1">
    <citation type="journal article" date="2024" name="Nat. Commun.">
        <title>Phylogenomics reveals the evolutionary origins of lichenization in chlorophyte algae.</title>
        <authorList>
            <person name="Puginier C."/>
            <person name="Libourel C."/>
            <person name="Otte J."/>
            <person name="Skaloud P."/>
            <person name="Haon M."/>
            <person name="Grisel S."/>
            <person name="Petersen M."/>
            <person name="Berrin J.G."/>
            <person name="Delaux P.M."/>
            <person name="Dal Grande F."/>
            <person name="Keller J."/>
        </authorList>
    </citation>
    <scope>NUCLEOTIDE SEQUENCE [LARGE SCALE GENOMIC DNA]</scope>
    <source>
        <strain evidence="15 16">SAG 2036</strain>
    </source>
</reference>
<evidence type="ECO:0000256" key="9">
    <source>
        <dbReference type="ARBA" id="ARBA00022840"/>
    </source>
</evidence>
<dbReference type="InterPro" id="IPR011545">
    <property type="entry name" value="DEAD/DEAH_box_helicase_dom"/>
</dbReference>
<dbReference type="InterPro" id="IPR000629">
    <property type="entry name" value="RNA-helicase_DEAD-box_CS"/>
</dbReference>
<accession>A0AAW1PRI0</accession>
<dbReference type="PANTHER" id="PTHR47958">
    <property type="entry name" value="ATP-DEPENDENT RNA HELICASE DBP3"/>
    <property type="match status" value="1"/>
</dbReference>
<feature type="domain" description="Helicase ATP-binding" evidence="13">
    <location>
        <begin position="1"/>
        <end position="136"/>
    </location>
</feature>
<name>A0AAW1PRI0_9CHLO</name>
<keyword evidence="10" id="KW-0539">Nucleus</keyword>
<dbReference type="SMART" id="SM00490">
    <property type="entry name" value="HELICc"/>
    <property type="match status" value="1"/>
</dbReference>
<dbReference type="AlphaFoldDB" id="A0AAW1PRI0"/>
<protein>
    <recommendedName>
        <fullName evidence="3">RNA helicase</fullName>
        <ecNumber evidence="3">3.6.4.13</ecNumber>
    </recommendedName>
</protein>
<keyword evidence="9 12" id="KW-0067">ATP-binding</keyword>
<keyword evidence="8 12" id="KW-0347">Helicase</keyword>
<organism evidence="15 16">
    <name type="scientific">Symbiochloris irregularis</name>
    <dbReference type="NCBI Taxonomy" id="706552"/>
    <lineage>
        <taxon>Eukaryota</taxon>
        <taxon>Viridiplantae</taxon>
        <taxon>Chlorophyta</taxon>
        <taxon>core chlorophytes</taxon>
        <taxon>Trebouxiophyceae</taxon>
        <taxon>Trebouxiales</taxon>
        <taxon>Trebouxiaceae</taxon>
        <taxon>Symbiochloris</taxon>
    </lineage>
</organism>
<gene>
    <name evidence="15" type="ORF">WJX73_008413</name>
</gene>
<dbReference type="EC" id="3.6.4.13" evidence="3"/>
<evidence type="ECO:0000256" key="12">
    <source>
        <dbReference type="RuleBase" id="RU000492"/>
    </source>
</evidence>
<evidence type="ECO:0000259" key="14">
    <source>
        <dbReference type="PROSITE" id="PS51194"/>
    </source>
</evidence>